<gene>
    <name evidence="9" type="primary">ansP2_2</name>
    <name evidence="9" type="ORF">SDC9_122596</name>
</gene>
<evidence type="ECO:0000256" key="2">
    <source>
        <dbReference type="ARBA" id="ARBA00022448"/>
    </source>
</evidence>
<evidence type="ECO:0000256" key="7">
    <source>
        <dbReference type="SAM" id="Phobius"/>
    </source>
</evidence>
<evidence type="ECO:0000259" key="8">
    <source>
        <dbReference type="Pfam" id="PF00324"/>
    </source>
</evidence>
<keyword evidence="4" id="KW-0029">Amino-acid transport</keyword>
<sequence>MVSALTANGIGWAGRVMNFVLITAILSTMLAAMFGLGRMLRSMAADGLAPAWLLSDTDVPRRGILVSGAAMLLAMGLGQLFPSLYLFLISSGGFALLFTYAVLTAAHLRLRRRGELVSSYRMPGYPYTGILTLLALGAAMVSMPFVAGQAPGLWAGLSMVALYSAVYPVLRRSKEVARPKPLYPPAGLRLPLTELSEELGEFPKKPEQ</sequence>
<evidence type="ECO:0000256" key="5">
    <source>
        <dbReference type="ARBA" id="ARBA00022989"/>
    </source>
</evidence>
<evidence type="ECO:0000256" key="3">
    <source>
        <dbReference type="ARBA" id="ARBA00022692"/>
    </source>
</evidence>
<dbReference type="Pfam" id="PF00324">
    <property type="entry name" value="AA_permease"/>
    <property type="match status" value="1"/>
</dbReference>
<dbReference type="Gene3D" id="1.20.1740.10">
    <property type="entry name" value="Amino acid/polyamine transporter I"/>
    <property type="match status" value="1"/>
</dbReference>
<dbReference type="GO" id="GO:0006865">
    <property type="term" value="P:amino acid transport"/>
    <property type="evidence" value="ECO:0007669"/>
    <property type="project" value="UniProtKB-KW"/>
</dbReference>
<name>A0A645CFG6_9ZZZZ</name>
<dbReference type="AlphaFoldDB" id="A0A645CFG6"/>
<evidence type="ECO:0000256" key="1">
    <source>
        <dbReference type="ARBA" id="ARBA00004141"/>
    </source>
</evidence>
<reference evidence="9" key="1">
    <citation type="submission" date="2019-08" db="EMBL/GenBank/DDBJ databases">
        <authorList>
            <person name="Kucharzyk K."/>
            <person name="Murdoch R.W."/>
            <person name="Higgins S."/>
            <person name="Loffler F."/>
        </authorList>
    </citation>
    <scope>NUCLEOTIDE SEQUENCE</scope>
</reference>
<feature type="domain" description="Amino acid permease/ SLC12A" evidence="8">
    <location>
        <begin position="2"/>
        <end position="167"/>
    </location>
</feature>
<feature type="transmembrane region" description="Helical" evidence="7">
    <location>
        <begin position="12"/>
        <end position="36"/>
    </location>
</feature>
<accession>A0A645CFG6</accession>
<feature type="transmembrane region" description="Helical" evidence="7">
    <location>
        <begin position="153"/>
        <end position="170"/>
    </location>
</feature>
<feature type="transmembrane region" description="Helical" evidence="7">
    <location>
        <begin position="127"/>
        <end position="147"/>
    </location>
</feature>
<keyword evidence="3 7" id="KW-0812">Transmembrane</keyword>
<feature type="transmembrane region" description="Helical" evidence="7">
    <location>
        <begin position="87"/>
        <end position="106"/>
    </location>
</feature>
<evidence type="ECO:0000313" key="9">
    <source>
        <dbReference type="EMBL" id="MPM75602.1"/>
    </source>
</evidence>
<protein>
    <submittedName>
        <fullName evidence="9">L-asparagine permease 2</fullName>
    </submittedName>
</protein>
<dbReference type="EMBL" id="VSSQ01026736">
    <property type="protein sequence ID" value="MPM75602.1"/>
    <property type="molecule type" value="Genomic_DNA"/>
</dbReference>
<keyword evidence="2" id="KW-0813">Transport</keyword>
<keyword evidence="6 7" id="KW-0472">Membrane</keyword>
<comment type="caution">
    <text evidence="9">The sequence shown here is derived from an EMBL/GenBank/DDBJ whole genome shotgun (WGS) entry which is preliminary data.</text>
</comment>
<dbReference type="GO" id="GO:0016020">
    <property type="term" value="C:membrane"/>
    <property type="evidence" value="ECO:0007669"/>
    <property type="project" value="UniProtKB-SubCell"/>
</dbReference>
<dbReference type="GO" id="GO:0055085">
    <property type="term" value="P:transmembrane transport"/>
    <property type="evidence" value="ECO:0007669"/>
    <property type="project" value="InterPro"/>
</dbReference>
<organism evidence="9">
    <name type="scientific">bioreactor metagenome</name>
    <dbReference type="NCBI Taxonomy" id="1076179"/>
    <lineage>
        <taxon>unclassified sequences</taxon>
        <taxon>metagenomes</taxon>
        <taxon>ecological metagenomes</taxon>
    </lineage>
</organism>
<keyword evidence="5 7" id="KW-1133">Transmembrane helix</keyword>
<dbReference type="PANTHER" id="PTHR43495">
    <property type="entry name" value="GABA PERMEASE"/>
    <property type="match status" value="1"/>
</dbReference>
<comment type="subcellular location">
    <subcellularLocation>
        <location evidence="1">Membrane</location>
        <topology evidence="1">Multi-pass membrane protein</topology>
    </subcellularLocation>
</comment>
<dbReference type="InterPro" id="IPR004841">
    <property type="entry name" value="AA-permease/SLC12A_dom"/>
</dbReference>
<evidence type="ECO:0000256" key="6">
    <source>
        <dbReference type="ARBA" id="ARBA00023136"/>
    </source>
</evidence>
<dbReference type="PANTHER" id="PTHR43495:SF1">
    <property type="entry name" value="L-ASPARAGINE PERMEASE"/>
    <property type="match status" value="1"/>
</dbReference>
<proteinExistence type="predicted"/>
<evidence type="ECO:0000256" key="4">
    <source>
        <dbReference type="ARBA" id="ARBA00022970"/>
    </source>
</evidence>